<dbReference type="RefSeq" id="WP_126420903.1">
    <property type="nucleotide sequence ID" value="NZ_AP018827.1"/>
</dbReference>
<name>A0A3G9G1D6_9CAUL</name>
<gene>
    <name evidence="4" type="ORF">EM6_1091</name>
</gene>
<proteinExistence type="predicted"/>
<keyword evidence="1" id="KW-0378">Hydrolase</keyword>
<organism evidence="4 5">
    <name type="scientific">Asticcacaulis excentricus</name>
    <dbReference type="NCBI Taxonomy" id="78587"/>
    <lineage>
        <taxon>Bacteria</taxon>
        <taxon>Pseudomonadati</taxon>
        <taxon>Pseudomonadota</taxon>
        <taxon>Alphaproteobacteria</taxon>
        <taxon>Caulobacterales</taxon>
        <taxon>Caulobacteraceae</taxon>
        <taxon>Asticcacaulis</taxon>
    </lineage>
</organism>
<dbReference type="AlphaFoldDB" id="A0A3G9G1D6"/>
<protein>
    <submittedName>
        <fullName evidence="4">Prolyl oligopeptidase family protein</fullName>
    </submittedName>
</protein>
<dbReference type="SUPFAM" id="SSF69304">
    <property type="entry name" value="Tricorn protease N-terminal domain"/>
    <property type="match status" value="1"/>
</dbReference>
<evidence type="ECO:0000313" key="4">
    <source>
        <dbReference type="EMBL" id="BBF80507.1"/>
    </source>
</evidence>
<reference evidence="5" key="1">
    <citation type="journal article" date="2017" name="Biotechnol. Biofuels">
        <title>Evaluation of environmental bacterial communities as a factor affecting the growth of duckweed Lemna minor.</title>
        <authorList>
            <person name="Ishizawa H."/>
            <person name="Kuroda M."/>
            <person name="Morikawa M."/>
            <person name="Ike M."/>
        </authorList>
    </citation>
    <scope>NUCLEOTIDE SEQUENCE [LARGE SCALE GENOMIC DNA]</scope>
    <source>
        <strain evidence="5">M6</strain>
    </source>
</reference>
<dbReference type="GO" id="GO:0004252">
    <property type="term" value="F:serine-type endopeptidase activity"/>
    <property type="evidence" value="ECO:0007669"/>
    <property type="project" value="TreeGrafter"/>
</dbReference>
<dbReference type="PROSITE" id="PS51318">
    <property type="entry name" value="TAT"/>
    <property type="match status" value="1"/>
</dbReference>
<evidence type="ECO:0000313" key="5">
    <source>
        <dbReference type="Proteomes" id="UP000278756"/>
    </source>
</evidence>
<evidence type="ECO:0000256" key="2">
    <source>
        <dbReference type="SAM" id="SignalP"/>
    </source>
</evidence>
<dbReference type="OrthoDB" id="128799at2"/>
<evidence type="ECO:0000256" key="1">
    <source>
        <dbReference type="ARBA" id="ARBA00022801"/>
    </source>
</evidence>
<dbReference type="PANTHER" id="PTHR42776:SF27">
    <property type="entry name" value="DIPEPTIDYL PEPTIDASE FAMILY MEMBER 6"/>
    <property type="match status" value="1"/>
</dbReference>
<dbReference type="EMBL" id="AP018827">
    <property type="protein sequence ID" value="BBF80507.1"/>
    <property type="molecule type" value="Genomic_DNA"/>
</dbReference>
<dbReference type="Pfam" id="PF00326">
    <property type="entry name" value="Peptidase_S9"/>
    <property type="match status" value="1"/>
</dbReference>
<accession>A0A3G9G1D6</accession>
<keyword evidence="2" id="KW-0732">Signal</keyword>
<sequence length="642" mass="71151">MTDLNRRTALCAAVSALIAAMGTPTARASTARPDPVVFARDPAIFDTAISPDGKRIAVLTKKNGEDMLFDYDLSNGSEKHTRVTRETEKRLSLPDTKIRAIFWASNNHIAVVKSFTQGNATYEHYVTNVLDLQKGTFVSFNTGAMPERVRVDDKYEILFSTARVLSRFDPATGKSTQISYDYNGFDWVVTPEGIPVAYSEMDWGSRNFKINMRDGDGWKTVFTGNYKNRNNDTGKAIPRLICLGREGYSIIARFPFTDDDEEDTSGIVEIAPDGMRSEPFKIKGRRAFALIHPQTKRFAGFSYREDWIRYDYTDPFLAQIAERAQMAMPKHLVKIVDMAIEDPRKVILYVEGPNTAGAYFFVNFGTGAMMEIGGSYPDLPADWIASKTKTTYTTTDGLGIEAYLSLPPQREAKNLPLIVLPHGGPQSRDDLGFDWLANALATRGYAILQPNFRGSSGYGYDFVKKGHGEWGRKMQTDLSDGVRHLSGKGIIDPRRVAILGASYGGYAALAGVAFEPDVYRCAIGISGVYDLPDMMMNEAIDSGRKSFTYRYWQTFLAGSDLEAISPARNATKITAPVLLLHGLDDTVVPFSQSTRMEAALKKAGKPVELVRLKGEDHWLSVETTRTALLKAAIAFLETHNPA</sequence>
<dbReference type="InterPro" id="IPR029058">
    <property type="entry name" value="AB_hydrolase_fold"/>
</dbReference>
<dbReference type="InterPro" id="IPR011042">
    <property type="entry name" value="6-blade_b-propeller_TolB-like"/>
</dbReference>
<dbReference type="Proteomes" id="UP000278756">
    <property type="component" value="Chromosome 1"/>
</dbReference>
<dbReference type="InterPro" id="IPR006311">
    <property type="entry name" value="TAT_signal"/>
</dbReference>
<feature type="chain" id="PRO_5018073665" evidence="2">
    <location>
        <begin position="29"/>
        <end position="642"/>
    </location>
</feature>
<evidence type="ECO:0000259" key="3">
    <source>
        <dbReference type="Pfam" id="PF00326"/>
    </source>
</evidence>
<dbReference type="GO" id="GO:0006508">
    <property type="term" value="P:proteolysis"/>
    <property type="evidence" value="ECO:0007669"/>
    <property type="project" value="InterPro"/>
</dbReference>
<feature type="signal peptide" evidence="2">
    <location>
        <begin position="1"/>
        <end position="28"/>
    </location>
</feature>
<dbReference type="Gene3D" id="3.40.50.1820">
    <property type="entry name" value="alpha/beta hydrolase"/>
    <property type="match status" value="1"/>
</dbReference>
<dbReference type="InterPro" id="IPR001375">
    <property type="entry name" value="Peptidase_S9_cat"/>
</dbReference>
<feature type="domain" description="Peptidase S9 prolyl oligopeptidase catalytic" evidence="3">
    <location>
        <begin position="433"/>
        <end position="639"/>
    </location>
</feature>
<dbReference type="PANTHER" id="PTHR42776">
    <property type="entry name" value="SERINE PEPTIDASE S9 FAMILY MEMBER"/>
    <property type="match status" value="1"/>
</dbReference>
<dbReference type="Gene3D" id="2.120.10.30">
    <property type="entry name" value="TolB, C-terminal domain"/>
    <property type="match status" value="1"/>
</dbReference>
<dbReference type="SUPFAM" id="SSF53474">
    <property type="entry name" value="alpha/beta-Hydrolases"/>
    <property type="match status" value="1"/>
</dbReference>
<reference evidence="5" key="2">
    <citation type="journal article" date="2017" name="Plant Physiol. Biochem.">
        <title>Differential oxidative and antioxidative response of duckweed Lemna minor toward plant growth promoting/inhibiting bacteria.</title>
        <authorList>
            <person name="Ishizawa H."/>
            <person name="Kuroda M."/>
            <person name="Morikawa M."/>
            <person name="Ike M."/>
        </authorList>
    </citation>
    <scope>NUCLEOTIDE SEQUENCE [LARGE SCALE GENOMIC DNA]</scope>
    <source>
        <strain evidence="5">M6</strain>
    </source>
</reference>